<evidence type="ECO:0000313" key="3">
    <source>
        <dbReference type="EMBL" id="AMZ02526.1"/>
    </source>
</evidence>
<dbReference type="Proteomes" id="UP000241559">
    <property type="component" value="Segment"/>
</dbReference>
<dbReference type="InterPro" id="IPR015943">
    <property type="entry name" value="WD40/YVTN_repeat-like_dom_sf"/>
</dbReference>
<dbReference type="SUPFAM" id="SSF54695">
    <property type="entry name" value="POZ domain"/>
    <property type="match status" value="1"/>
</dbReference>
<name>A0A165X7G8_MIMIV</name>
<dbReference type="SUPFAM" id="SSF50998">
    <property type="entry name" value="Quinoprotein alcohol dehydrogenase-like"/>
    <property type="match status" value="1"/>
</dbReference>
<dbReference type="InterPro" id="IPR011047">
    <property type="entry name" value="Quinoprotein_ADH-like_sf"/>
</dbReference>
<protein>
    <submittedName>
        <fullName evidence="3">Putative BTB/POZ domain-containing protein</fullName>
    </submittedName>
</protein>
<proteinExistence type="inferred from homology"/>
<dbReference type="Pfam" id="PF00651">
    <property type="entry name" value="BTB"/>
    <property type="match status" value="1"/>
</dbReference>
<organism evidence="3 4">
    <name type="scientific">Mimivirus Bombay</name>
    <dbReference type="NCBI Taxonomy" id="1835008"/>
    <lineage>
        <taxon>Viruses</taxon>
        <taxon>Varidnaviria</taxon>
        <taxon>Bamfordvirae</taxon>
        <taxon>Nucleocytoviricota</taxon>
        <taxon>Megaviricetes</taxon>
        <taxon>Imitervirales</taxon>
        <taxon>Mimiviridae</taxon>
        <taxon>Megamimivirinae</taxon>
        <taxon>Mimivirus</taxon>
        <taxon>Mimivirus bradfordmassiliense</taxon>
    </lineage>
</organism>
<dbReference type="PROSITE" id="PS50097">
    <property type="entry name" value="BTB"/>
    <property type="match status" value="1"/>
</dbReference>
<dbReference type="Gene3D" id="2.130.10.10">
    <property type="entry name" value="YVTN repeat-like/Quinoprotein amine dehydrogenase"/>
    <property type="match status" value="1"/>
</dbReference>
<feature type="domain" description="BTB" evidence="2">
    <location>
        <begin position="19"/>
        <end position="90"/>
    </location>
</feature>
<evidence type="ECO:0000259" key="2">
    <source>
        <dbReference type="PROSITE" id="PS50097"/>
    </source>
</evidence>
<comment type="similarity">
    <text evidence="1">Belongs to the mimivirus BTB/WD family.</text>
</comment>
<evidence type="ECO:0000313" key="4">
    <source>
        <dbReference type="Proteomes" id="UP000241559"/>
    </source>
</evidence>
<dbReference type="CDD" id="cd18186">
    <property type="entry name" value="BTB_POZ_ZBTB_KLHL-like"/>
    <property type="match status" value="1"/>
</dbReference>
<dbReference type="InterPro" id="IPR000210">
    <property type="entry name" value="BTB/POZ_dom"/>
</dbReference>
<accession>A0A165X7G8</accession>
<dbReference type="Gene3D" id="3.30.710.10">
    <property type="entry name" value="Potassium Channel Kv1.1, Chain A"/>
    <property type="match status" value="1"/>
</dbReference>
<dbReference type="EMBL" id="KU761889">
    <property type="protein sequence ID" value="AMZ02526.1"/>
    <property type="molecule type" value="Genomic_DNA"/>
</dbReference>
<reference evidence="3" key="1">
    <citation type="journal article" date="2016" name="Genom Data">
        <title>Isolation and complete genome sequencing of Mimivirus bombay, a Giant Virus in sewage of Mumbai, India.</title>
        <authorList>
            <person name="Chatterjee A."/>
            <person name="Ali F."/>
            <person name="Bange D."/>
            <person name="Kondabagil K."/>
        </authorList>
    </citation>
    <scope>NUCLEOTIDE SEQUENCE [LARGE SCALE GENOMIC DNA]</scope>
    <source>
        <strain evidence="3">1</strain>
    </source>
</reference>
<sequence>MTKKMLDNLYKFSLEGKMTDIILEIEDDNSIITMNLHKNILAASCSYFDRLFNGNFLDSNTQKVKINVSNSLITKNIIKSFYGQENDVIDIPDWQYILEEIICKDYLGLDYDTSTLKDINVPSEYYDLLVYVAGIVGFNNPNITNLLTDLMPIDYDLTNISKDDIEFLLNRTGDCIFSLQGYESRYKTHRKYRLKILDSMTGNIIKTTNKYITKKFVYDFMNNEVICIDFDKNTSLIKCLKLSTNSEYEIKRSHNVENIILSNDGKILISYHIDKSETKFNSRRRSKEIAKSCLFKFFDVSDKKILFSFYIKEVVEKNTHIFNNHSDSEDDSPYCDELSKFYFEIKFMDISPDDKYLVCCFSTKFCLCLNIETKEVLWTTNLCNINNDNYYFNNSILSSSLYIVSLKDMIYVLDVSNGNTLKKIKKYNEGVYSFDDNVMMIYHSSKIEIYDWKNDKTIRTIKSTEKLLKHVYNPRTMTLYSSNNYDNIVSYKFNNFDIDTFTNRIISDDCDEFVFVNNYNKKIQDKLSDYLKTQNKTSEYDCVGSHINEID</sequence>
<dbReference type="InterPro" id="IPR011333">
    <property type="entry name" value="SKP1/BTB/POZ_sf"/>
</dbReference>
<evidence type="ECO:0000256" key="1">
    <source>
        <dbReference type="ARBA" id="ARBA00006497"/>
    </source>
</evidence>